<comment type="caution">
    <text evidence="2">The sequence shown here is derived from an EMBL/GenBank/DDBJ whole genome shotgun (WGS) entry which is preliminary data.</text>
</comment>
<accession>A0A2C6KYR3</accession>
<reference evidence="2 3" key="1">
    <citation type="journal article" date="2017" name="Int. J. Parasitol.">
        <title>The genome of the protozoan parasite Cystoisospora suis and a reverse vaccinology approach to identify vaccine candidates.</title>
        <authorList>
            <person name="Palmieri N."/>
            <person name="Shrestha A."/>
            <person name="Ruttkowski B."/>
            <person name="Beck T."/>
            <person name="Vogl C."/>
            <person name="Tomley F."/>
            <person name="Blake D.P."/>
            <person name="Joachim A."/>
        </authorList>
    </citation>
    <scope>NUCLEOTIDE SEQUENCE [LARGE SCALE GENOMIC DNA]</scope>
    <source>
        <strain evidence="2 3">Wien I</strain>
    </source>
</reference>
<evidence type="ECO:0000313" key="3">
    <source>
        <dbReference type="Proteomes" id="UP000221165"/>
    </source>
</evidence>
<dbReference type="Proteomes" id="UP000221165">
    <property type="component" value="Unassembled WGS sequence"/>
</dbReference>
<evidence type="ECO:0000256" key="1">
    <source>
        <dbReference type="SAM" id="Phobius"/>
    </source>
</evidence>
<name>A0A2C6KYR3_9APIC</name>
<dbReference type="GeneID" id="94428518"/>
<sequence>MAEHNSSCCWSCPPVRKRVWPDSEELTSESFAREVDKGSTFFELTTHCLTPSPSHRRGLRSSSNRCPTFPLKFGCAIRSGGGFASWSHFIVSLCWVFGLAFRGAVVLSWSYSRVQGRLRGRSPVRRVS</sequence>
<evidence type="ECO:0008006" key="4">
    <source>
        <dbReference type="Google" id="ProtNLM"/>
    </source>
</evidence>
<gene>
    <name evidence="2" type="ORF">CSUI_005128</name>
</gene>
<dbReference type="AlphaFoldDB" id="A0A2C6KYR3"/>
<keyword evidence="3" id="KW-1185">Reference proteome</keyword>
<dbReference type="VEuPathDB" id="ToxoDB:CSUI_005128"/>
<protein>
    <recommendedName>
        <fullName evidence="4">Transmembrane protein</fullName>
    </recommendedName>
</protein>
<feature type="transmembrane region" description="Helical" evidence="1">
    <location>
        <begin position="89"/>
        <end position="111"/>
    </location>
</feature>
<dbReference type="EMBL" id="MIGC01002468">
    <property type="protein sequence ID" value="PHJ21034.1"/>
    <property type="molecule type" value="Genomic_DNA"/>
</dbReference>
<evidence type="ECO:0000313" key="2">
    <source>
        <dbReference type="EMBL" id="PHJ21034.1"/>
    </source>
</evidence>
<dbReference type="RefSeq" id="XP_067922719.1">
    <property type="nucleotide sequence ID" value="XM_068065307.1"/>
</dbReference>
<proteinExistence type="predicted"/>
<organism evidence="2 3">
    <name type="scientific">Cystoisospora suis</name>
    <dbReference type="NCBI Taxonomy" id="483139"/>
    <lineage>
        <taxon>Eukaryota</taxon>
        <taxon>Sar</taxon>
        <taxon>Alveolata</taxon>
        <taxon>Apicomplexa</taxon>
        <taxon>Conoidasida</taxon>
        <taxon>Coccidia</taxon>
        <taxon>Eucoccidiorida</taxon>
        <taxon>Eimeriorina</taxon>
        <taxon>Sarcocystidae</taxon>
        <taxon>Cystoisospora</taxon>
    </lineage>
</organism>
<keyword evidence="1" id="KW-0472">Membrane</keyword>
<keyword evidence="1" id="KW-0812">Transmembrane</keyword>
<keyword evidence="1" id="KW-1133">Transmembrane helix</keyword>